<dbReference type="InterPro" id="IPR036388">
    <property type="entry name" value="WH-like_DNA-bd_sf"/>
</dbReference>
<sequence>MTPDELAELTAGGETLKLEFKSEAHGKLSDSTIVEVVVCLANGEGGTLLIGVEDDGRITGAKPHHKPSTDPLRLQAYISNNTVPPLVTQAEVVVVDEAREVIRIEVPNAESIVGTRQGLYVRRGFGADGRPACLPLLAHEMLAERISRGETDFARLREPTAGMSDLDPAEFERFRRLAARAGRASAGLAALSNEDLLSSLEVAERDGSRLILRRGALLLFGRSESIRRYIPTHETAFRVLSGNTGRSVENVDPLFKTAEGLFEDLRPHNSEADITVGLLRVTIDRIPEIVARELIANALVHRDYTVRGTVAVQLSDDELRVSSPGGFPRGTTLQNFLEVSNPRSRILADAFKHAGLVERNGNGINRVFEAELRSGRPEPDYSGTDGNQVVVSVQLGGSDIPLVRFVIEHDERTGRAFDLADLQVVRSLKDDPKQSLTELSGLLQRPITQTRTRLTRLLEEGVVEMRGNGRARRYLLSSSTYRKLASDAGYVRVRAFDEPQQAQMILNYVDANGSISRSEAAELCGTSPEEARRILLRLRDEGELRLIGERRTSRYVRA</sequence>
<proteinExistence type="predicted"/>
<dbReference type="PANTHER" id="PTHR30595">
    <property type="entry name" value="GLPR-RELATED TRANSCRIPTIONAL REPRESSOR"/>
    <property type="match status" value="1"/>
</dbReference>
<dbReference type="Pfam" id="PF13749">
    <property type="entry name" value="HATPase_c_4"/>
    <property type="match status" value="1"/>
</dbReference>
<dbReference type="InterPro" id="IPR036390">
    <property type="entry name" value="WH_DNA-bd_sf"/>
</dbReference>
<dbReference type="InterPro" id="IPR038461">
    <property type="entry name" value="Schlafen_AlbA_2_dom_sf"/>
</dbReference>
<dbReference type="KEGG" id="aarc:G127AT_05405"/>
<organism evidence="2 3">
    <name type="scientific">Agromyces archimandritae</name>
    <dbReference type="NCBI Taxonomy" id="2781962"/>
    <lineage>
        <taxon>Bacteria</taxon>
        <taxon>Bacillati</taxon>
        <taxon>Actinomycetota</taxon>
        <taxon>Actinomycetes</taxon>
        <taxon>Micrococcales</taxon>
        <taxon>Microbacteriaceae</taxon>
        <taxon>Agromyces</taxon>
    </lineage>
</organism>
<dbReference type="PANTHER" id="PTHR30595:SF6">
    <property type="entry name" value="SCHLAFEN ALBA-2 DOMAIN-CONTAINING PROTEIN"/>
    <property type="match status" value="1"/>
</dbReference>
<feature type="domain" description="Schlafen AlbA-2" evidence="1">
    <location>
        <begin position="14"/>
        <end position="124"/>
    </location>
</feature>
<name>A0A975FND1_9MICO</name>
<keyword evidence="3" id="KW-1185">Reference proteome</keyword>
<dbReference type="EMBL" id="CP071696">
    <property type="protein sequence ID" value="QTX05643.1"/>
    <property type="molecule type" value="Genomic_DNA"/>
</dbReference>
<dbReference type="InterPro" id="IPR007421">
    <property type="entry name" value="Schlafen_AlbA_2_dom"/>
</dbReference>
<dbReference type="Pfam" id="PF04326">
    <property type="entry name" value="SLFN_AlbA_2"/>
    <property type="match status" value="1"/>
</dbReference>
<dbReference type="Proteomes" id="UP000671914">
    <property type="component" value="Chromosome"/>
</dbReference>
<evidence type="ECO:0000259" key="1">
    <source>
        <dbReference type="Pfam" id="PF04326"/>
    </source>
</evidence>
<dbReference type="Gene3D" id="3.30.950.30">
    <property type="entry name" value="Schlafen, AAA domain"/>
    <property type="match status" value="1"/>
</dbReference>
<evidence type="ECO:0000313" key="2">
    <source>
        <dbReference type="EMBL" id="QTX05643.1"/>
    </source>
</evidence>
<dbReference type="Gene3D" id="3.30.565.60">
    <property type="match status" value="1"/>
</dbReference>
<dbReference type="Gene3D" id="1.10.10.10">
    <property type="entry name" value="Winged helix-like DNA-binding domain superfamily/Winged helix DNA-binding domain"/>
    <property type="match status" value="2"/>
</dbReference>
<accession>A0A975FND1</accession>
<dbReference type="RefSeq" id="WP_210900821.1">
    <property type="nucleotide sequence ID" value="NZ_CP071696.1"/>
</dbReference>
<protein>
    <submittedName>
        <fullName evidence="2">DNA binding domain-containing protein</fullName>
    </submittedName>
</protein>
<dbReference type="AlphaFoldDB" id="A0A975FND1"/>
<evidence type="ECO:0000313" key="3">
    <source>
        <dbReference type="Proteomes" id="UP000671914"/>
    </source>
</evidence>
<dbReference type="InterPro" id="IPR038475">
    <property type="entry name" value="RecG_C_sf"/>
</dbReference>
<dbReference type="SUPFAM" id="SSF46785">
    <property type="entry name" value="Winged helix' DNA-binding domain"/>
    <property type="match status" value="1"/>
</dbReference>
<reference evidence="2" key="1">
    <citation type="submission" date="2021-03" db="EMBL/GenBank/DDBJ databases">
        <title>Agromyces archimandritus sp. nov., isolated from the cockroach Archimandrita tessellata.</title>
        <authorList>
            <person name="Guzman J."/>
            <person name="Ortuzar M."/>
            <person name="Poehlein A."/>
            <person name="Daniel R."/>
            <person name="Trujillo M."/>
            <person name="Vilcinskas A."/>
        </authorList>
    </citation>
    <scope>NUCLEOTIDE SEQUENCE</scope>
    <source>
        <strain evidence="2">G127AT</strain>
    </source>
</reference>
<gene>
    <name evidence="2" type="ORF">G127AT_05405</name>
</gene>